<dbReference type="EMBL" id="WSRP01000013">
    <property type="protein sequence ID" value="MVX56615.1"/>
    <property type="molecule type" value="Genomic_DNA"/>
</dbReference>
<dbReference type="InterPro" id="IPR007337">
    <property type="entry name" value="RelB/DinJ"/>
</dbReference>
<dbReference type="NCBIfam" id="TIGR02384">
    <property type="entry name" value="RelB_DinJ"/>
    <property type="match status" value="1"/>
</dbReference>
<dbReference type="PIRSF" id="PIRSF003108">
    <property type="entry name" value="DinJ"/>
    <property type="match status" value="1"/>
</dbReference>
<evidence type="ECO:0000256" key="1">
    <source>
        <dbReference type="ARBA" id="ARBA00010562"/>
    </source>
</evidence>
<evidence type="ECO:0000313" key="4">
    <source>
        <dbReference type="Proteomes" id="UP000472580"/>
    </source>
</evidence>
<dbReference type="AlphaFoldDB" id="A0A6L6YFW6"/>
<reference evidence="3 4" key="1">
    <citation type="submission" date="2019-12" db="EMBL/GenBank/DDBJ databases">
        <title>Microbes associate with the intestines of laboratory mice.</title>
        <authorList>
            <person name="Navarre W."/>
            <person name="Wong E."/>
        </authorList>
    </citation>
    <scope>NUCLEOTIDE SEQUENCE [LARGE SCALE GENOMIC DNA]</scope>
    <source>
        <strain evidence="3 4">NM82_D38</strain>
    </source>
</reference>
<sequence length="88" mass="9662">MSYSTISARMDPDVKTAFSRICEELGLSPSAAINAFAKAMIRRNGFPFALELEKPSQETMKAIDEAIEEKDLVGPFSTTDELMDSLNA</sequence>
<dbReference type="RefSeq" id="WP_255453141.1">
    <property type="nucleotide sequence ID" value="NZ_CALPCR010000001.1"/>
</dbReference>
<dbReference type="Gene3D" id="1.10.1220.10">
    <property type="entry name" value="Met repressor-like"/>
    <property type="match status" value="1"/>
</dbReference>
<dbReference type="Proteomes" id="UP000472580">
    <property type="component" value="Unassembled WGS sequence"/>
</dbReference>
<organism evidence="3 4">
    <name type="scientific">Parasutterella muris</name>
    <dbReference type="NCBI Taxonomy" id="2565572"/>
    <lineage>
        <taxon>Bacteria</taxon>
        <taxon>Pseudomonadati</taxon>
        <taxon>Pseudomonadota</taxon>
        <taxon>Betaproteobacteria</taxon>
        <taxon>Burkholderiales</taxon>
        <taxon>Sutterellaceae</taxon>
        <taxon>Parasutterella</taxon>
    </lineage>
</organism>
<protein>
    <submittedName>
        <fullName evidence="3">Type II toxin-antitoxin system RelB/DinJ family antitoxin</fullName>
    </submittedName>
</protein>
<evidence type="ECO:0000256" key="2">
    <source>
        <dbReference type="ARBA" id="ARBA00022649"/>
    </source>
</evidence>
<dbReference type="PANTHER" id="PTHR38781:SF1">
    <property type="entry name" value="ANTITOXIN DINJ-RELATED"/>
    <property type="match status" value="1"/>
</dbReference>
<dbReference type="GO" id="GO:0006351">
    <property type="term" value="P:DNA-templated transcription"/>
    <property type="evidence" value="ECO:0007669"/>
    <property type="project" value="TreeGrafter"/>
</dbReference>
<gene>
    <name evidence="3" type="ORF">E5987_05240</name>
</gene>
<dbReference type="Pfam" id="PF04221">
    <property type="entry name" value="RelB"/>
    <property type="match status" value="1"/>
</dbReference>
<keyword evidence="2" id="KW-1277">Toxin-antitoxin system</keyword>
<accession>A0A6L6YFW6</accession>
<dbReference type="GO" id="GO:0006355">
    <property type="term" value="P:regulation of DNA-templated transcription"/>
    <property type="evidence" value="ECO:0007669"/>
    <property type="project" value="InterPro"/>
</dbReference>
<dbReference type="InterPro" id="IPR026262">
    <property type="entry name" value="DinJ"/>
</dbReference>
<dbReference type="GO" id="GO:0015643">
    <property type="term" value="F:toxic substance binding"/>
    <property type="evidence" value="ECO:0007669"/>
    <property type="project" value="InterPro"/>
</dbReference>
<comment type="caution">
    <text evidence="3">The sequence shown here is derived from an EMBL/GenBank/DDBJ whole genome shotgun (WGS) entry which is preliminary data.</text>
</comment>
<keyword evidence="4" id="KW-1185">Reference proteome</keyword>
<proteinExistence type="inferred from homology"/>
<evidence type="ECO:0000313" key="3">
    <source>
        <dbReference type="EMBL" id="MVX56615.1"/>
    </source>
</evidence>
<dbReference type="PANTHER" id="PTHR38781">
    <property type="entry name" value="ANTITOXIN DINJ-RELATED"/>
    <property type="match status" value="1"/>
</dbReference>
<dbReference type="InterPro" id="IPR013321">
    <property type="entry name" value="Arc_rbn_hlx_hlx"/>
</dbReference>
<comment type="similarity">
    <text evidence="1">Belongs to the RelB/DinJ antitoxin family.</text>
</comment>
<dbReference type="GO" id="GO:0000987">
    <property type="term" value="F:cis-regulatory region sequence-specific DNA binding"/>
    <property type="evidence" value="ECO:0007669"/>
    <property type="project" value="InterPro"/>
</dbReference>
<name>A0A6L6YFW6_9BURK</name>
<dbReference type="GO" id="GO:0044010">
    <property type="term" value="P:single-species biofilm formation"/>
    <property type="evidence" value="ECO:0007669"/>
    <property type="project" value="InterPro"/>
</dbReference>